<dbReference type="Proteomes" id="UP000198282">
    <property type="component" value="Unassembled WGS sequence"/>
</dbReference>
<gene>
    <name evidence="2" type="ORF">SAMN05216276_1006179</name>
</gene>
<keyword evidence="1" id="KW-0732">Signal</keyword>
<feature type="signal peptide" evidence="1">
    <location>
        <begin position="1"/>
        <end position="26"/>
    </location>
</feature>
<dbReference type="EMBL" id="FZOD01000006">
    <property type="protein sequence ID" value="SNS25541.1"/>
    <property type="molecule type" value="Genomic_DNA"/>
</dbReference>
<evidence type="ECO:0000256" key="1">
    <source>
        <dbReference type="SAM" id="SignalP"/>
    </source>
</evidence>
<feature type="chain" id="PRO_5012873274" evidence="1">
    <location>
        <begin position="27"/>
        <end position="156"/>
    </location>
</feature>
<organism evidence="2 3">
    <name type="scientific">Streptosporangium subroseum</name>
    <dbReference type="NCBI Taxonomy" id="106412"/>
    <lineage>
        <taxon>Bacteria</taxon>
        <taxon>Bacillati</taxon>
        <taxon>Actinomycetota</taxon>
        <taxon>Actinomycetes</taxon>
        <taxon>Streptosporangiales</taxon>
        <taxon>Streptosporangiaceae</taxon>
        <taxon>Streptosporangium</taxon>
    </lineage>
</organism>
<name>A0A239D0Z3_9ACTN</name>
<proteinExistence type="predicted"/>
<dbReference type="AlphaFoldDB" id="A0A239D0Z3"/>
<evidence type="ECO:0000313" key="2">
    <source>
        <dbReference type="EMBL" id="SNS25541.1"/>
    </source>
</evidence>
<sequence>MRGSTKTILLAAALSIGGIIINPAQAAASALTPERVCGSGFARVSHSKQVAKTPSGDVFGYVYLLYNRRTGYNCVTTIKTSNVGIATFASATITTQTRGAHSRTGGKNEGRQVKHYLGPLKTYGKGRCVKYSGTIWDDGRDAAVATAHWKSWGNCG</sequence>
<dbReference type="RefSeq" id="WP_089206698.1">
    <property type="nucleotide sequence ID" value="NZ_FZOD01000006.1"/>
</dbReference>
<accession>A0A239D0Z3</accession>
<reference evidence="2 3" key="1">
    <citation type="submission" date="2017-06" db="EMBL/GenBank/DDBJ databases">
        <authorList>
            <person name="Kim H.J."/>
            <person name="Triplett B.A."/>
        </authorList>
    </citation>
    <scope>NUCLEOTIDE SEQUENCE [LARGE SCALE GENOMIC DNA]</scope>
    <source>
        <strain evidence="2 3">CGMCC 4.2132</strain>
    </source>
</reference>
<keyword evidence="3" id="KW-1185">Reference proteome</keyword>
<dbReference type="OrthoDB" id="1099523at2"/>
<evidence type="ECO:0000313" key="3">
    <source>
        <dbReference type="Proteomes" id="UP000198282"/>
    </source>
</evidence>
<protein>
    <submittedName>
        <fullName evidence="2">Uncharacterized protein</fullName>
    </submittedName>
</protein>